<dbReference type="GO" id="GO:0005886">
    <property type="term" value="C:plasma membrane"/>
    <property type="evidence" value="ECO:0007669"/>
    <property type="project" value="UniProtKB-SubCell"/>
</dbReference>
<keyword evidence="5 10" id="KW-0653">Protein transport</keyword>
<evidence type="ECO:0000256" key="8">
    <source>
        <dbReference type="ARBA" id="ARBA00023136"/>
    </source>
</evidence>
<evidence type="ECO:0000256" key="1">
    <source>
        <dbReference type="ARBA" id="ARBA00004141"/>
    </source>
</evidence>
<protein>
    <recommendedName>
        <fullName evidence="9 10">Protein translocase subunit SecY</fullName>
    </recommendedName>
</protein>
<feature type="transmembrane region" description="Helical" evidence="10">
    <location>
        <begin position="407"/>
        <end position="427"/>
    </location>
</feature>
<feature type="transmembrane region" description="Helical" evidence="10">
    <location>
        <begin position="371"/>
        <end position="395"/>
    </location>
</feature>
<comment type="function">
    <text evidence="10">The central subunit of the protein translocation channel SecYEG. Consists of two halves formed by TMs 1-5 and 6-10. These two domains form a lateral gate at the front which open onto the bilayer between TMs 2 and 7, and are clamped together by SecE at the back. The channel is closed by both a pore ring composed of hydrophobic SecY resides and a short helix (helix 2A) on the extracellular side of the membrane which forms a plug. The plug probably moves laterally to allow the channel to open. The ring and the pore may move independently.</text>
</comment>
<dbReference type="Pfam" id="PF00344">
    <property type="entry name" value="SecY"/>
    <property type="match status" value="1"/>
</dbReference>
<evidence type="ECO:0000256" key="10">
    <source>
        <dbReference type="HAMAP-Rule" id="MF_01465"/>
    </source>
</evidence>
<evidence type="ECO:0000313" key="13">
    <source>
        <dbReference type="Proteomes" id="UP000326354"/>
    </source>
</evidence>
<dbReference type="AlphaFoldDB" id="A0A5S9F4I9"/>
<feature type="transmembrane region" description="Helical" evidence="10">
    <location>
        <begin position="20"/>
        <end position="42"/>
    </location>
</feature>
<accession>A0A5S9F4I9</accession>
<comment type="caution">
    <text evidence="10">Lacks conserved residue(s) required for the propagation of feature annotation.</text>
</comment>
<dbReference type="PIRSF" id="PIRSF004557">
    <property type="entry name" value="SecY"/>
    <property type="match status" value="1"/>
</dbReference>
<gene>
    <name evidence="10" type="primary">secY</name>
    <name evidence="12" type="ORF">UABAM_03972</name>
</gene>
<dbReference type="SUPFAM" id="SSF103491">
    <property type="entry name" value="Preprotein translocase SecY subunit"/>
    <property type="match status" value="1"/>
</dbReference>
<dbReference type="GO" id="GO:0006605">
    <property type="term" value="P:protein targeting"/>
    <property type="evidence" value="ECO:0007669"/>
    <property type="project" value="UniProtKB-UniRule"/>
</dbReference>
<feature type="transmembrane region" description="Helical" evidence="10">
    <location>
        <begin position="194"/>
        <end position="212"/>
    </location>
</feature>
<dbReference type="PROSITE" id="PS00756">
    <property type="entry name" value="SECY_2"/>
    <property type="match status" value="1"/>
</dbReference>
<name>A0A5S9F4I9_UABAM</name>
<dbReference type="HAMAP" id="MF_01465">
    <property type="entry name" value="SecY"/>
    <property type="match status" value="1"/>
</dbReference>
<dbReference type="NCBIfam" id="TIGR00967">
    <property type="entry name" value="3a0501s007"/>
    <property type="match status" value="1"/>
</dbReference>
<keyword evidence="6 10" id="KW-1133">Transmembrane helix</keyword>
<sequence length="454" mass="49314">MIFESFRNLFKIPELRTKILYTAFFLIIFRLGSHIPIPGIQLDVLQQMRGDGQLPGGGLGGLLTFFSALTGGSLANCAIFSLGIMPYISASIIFSLLAKVVPSLEALSKEGPAGQRKINEYTRYATVPLCIIQAIMIMKVFKSPMPIGGNQTVYLVAPDAGFLFDVSSVVALTAGGIFLMWLGEQITEYGVGNGISLLIMAGIVASIPYQVNTMLQGSEGGAEVQILGVLLALFVVIVFAIVYISFGQRKIAVQQAKHVKGHKVYGGQRHFLPLKVNQAGVMPVIFASSLLIFPQVLFSFLGGGSSSSMSWFSSGTFSYIASYIVLIYFFSYFWTSLMFQPSEMANNLKENGSFIPGIRPGKKTSEYLEKVMTHVTFVGAAFLALIALTPVFITMSLGLSNMAQVGFAYNMGGTSILIIVGVVLDLVQKLESHLLMRHYEGFTKGKRGSGNRRF</sequence>
<comment type="subcellular location">
    <subcellularLocation>
        <location evidence="10">Cell membrane</location>
        <topology evidence="10">Multi-pass membrane protein</topology>
    </subcellularLocation>
    <subcellularLocation>
        <location evidence="1">Membrane</location>
        <topology evidence="1">Multi-pass membrane protein</topology>
    </subcellularLocation>
</comment>
<feature type="transmembrane region" description="Helical" evidence="10">
    <location>
        <begin position="320"/>
        <end position="339"/>
    </location>
</feature>
<keyword evidence="10" id="KW-1003">Cell membrane</keyword>
<dbReference type="InterPro" id="IPR030659">
    <property type="entry name" value="SecY_CS"/>
</dbReference>
<organism evidence="12 13">
    <name type="scientific">Uabimicrobium amorphum</name>
    <dbReference type="NCBI Taxonomy" id="2596890"/>
    <lineage>
        <taxon>Bacteria</taxon>
        <taxon>Pseudomonadati</taxon>
        <taxon>Planctomycetota</taxon>
        <taxon>Candidatus Uabimicrobiia</taxon>
        <taxon>Candidatus Uabimicrobiales</taxon>
        <taxon>Candidatus Uabimicrobiaceae</taxon>
        <taxon>Candidatus Uabimicrobium</taxon>
    </lineage>
</organism>
<evidence type="ECO:0000256" key="6">
    <source>
        <dbReference type="ARBA" id="ARBA00022989"/>
    </source>
</evidence>
<keyword evidence="7 10" id="KW-0811">Translocation</keyword>
<keyword evidence="4 10" id="KW-0812">Transmembrane</keyword>
<evidence type="ECO:0000256" key="9">
    <source>
        <dbReference type="ARBA" id="ARBA00039733"/>
    </source>
</evidence>
<dbReference type="EMBL" id="AP019860">
    <property type="protein sequence ID" value="BBM85598.1"/>
    <property type="molecule type" value="Genomic_DNA"/>
</dbReference>
<dbReference type="KEGG" id="uam:UABAM_03972"/>
<evidence type="ECO:0000256" key="7">
    <source>
        <dbReference type="ARBA" id="ARBA00023010"/>
    </source>
</evidence>
<dbReference type="RefSeq" id="WP_151969692.1">
    <property type="nucleotide sequence ID" value="NZ_AP019860.1"/>
</dbReference>
<dbReference type="FunFam" id="1.10.3370.10:FF:000001">
    <property type="entry name" value="Preprotein translocase subunit SecY"/>
    <property type="match status" value="1"/>
</dbReference>
<evidence type="ECO:0000256" key="5">
    <source>
        <dbReference type="ARBA" id="ARBA00022927"/>
    </source>
</evidence>
<dbReference type="Gene3D" id="1.10.3370.10">
    <property type="entry name" value="SecY subunit domain"/>
    <property type="match status" value="1"/>
</dbReference>
<evidence type="ECO:0000256" key="4">
    <source>
        <dbReference type="ARBA" id="ARBA00022692"/>
    </source>
</evidence>
<feature type="transmembrane region" description="Helical" evidence="10">
    <location>
        <begin position="121"/>
        <end position="141"/>
    </location>
</feature>
<evidence type="ECO:0000313" key="12">
    <source>
        <dbReference type="EMBL" id="BBM85598.1"/>
    </source>
</evidence>
<reference evidence="12 13" key="1">
    <citation type="submission" date="2019-08" db="EMBL/GenBank/DDBJ databases">
        <title>Complete genome sequence of Candidatus Uab amorphum.</title>
        <authorList>
            <person name="Shiratori T."/>
            <person name="Suzuki S."/>
            <person name="Kakizawa Y."/>
            <person name="Ishida K."/>
        </authorList>
    </citation>
    <scope>NUCLEOTIDE SEQUENCE [LARGE SCALE GENOMIC DNA]</scope>
    <source>
        <strain evidence="12 13">SRT547</strain>
    </source>
</reference>
<keyword evidence="8 10" id="KW-0472">Membrane</keyword>
<dbReference type="PANTHER" id="PTHR10906">
    <property type="entry name" value="SECY/SEC61-ALPHA FAMILY MEMBER"/>
    <property type="match status" value="1"/>
</dbReference>
<dbReference type="InterPro" id="IPR023201">
    <property type="entry name" value="SecY_dom_sf"/>
</dbReference>
<evidence type="ECO:0000256" key="2">
    <source>
        <dbReference type="ARBA" id="ARBA00005751"/>
    </source>
</evidence>
<dbReference type="GO" id="GO:0065002">
    <property type="term" value="P:intracellular protein transmembrane transport"/>
    <property type="evidence" value="ECO:0007669"/>
    <property type="project" value="UniProtKB-UniRule"/>
</dbReference>
<feature type="transmembrane region" description="Helical" evidence="10">
    <location>
        <begin position="161"/>
        <end position="182"/>
    </location>
</feature>
<keyword evidence="3 10" id="KW-0813">Transport</keyword>
<evidence type="ECO:0000256" key="3">
    <source>
        <dbReference type="ARBA" id="ARBA00022448"/>
    </source>
</evidence>
<proteinExistence type="inferred from homology"/>
<feature type="transmembrane region" description="Helical" evidence="10">
    <location>
        <begin position="279"/>
        <end position="300"/>
    </location>
</feature>
<comment type="subunit">
    <text evidence="10">Component of the Sec protein translocase complex. Heterotrimer consisting of SecY, SecE and SecG subunits. The heterotrimers can form oligomers, although 1 heterotrimer is thought to be able to translocate proteins. Interacts with the ribosome. Interacts with SecDF, and other proteins may be involved. Interacts with SecA.</text>
</comment>
<evidence type="ECO:0000256" key="11">
    <source>
        <dbReference type="RuleBase" id="RU004349"/>
    </source>
</evidence>
<dbReference type="PRINTS" id="PR00303">
    <property type="entry name" value="SECYTRNLCASE"/>
</dbReference>
<dbReference type="GO" id="GO:0043952">
    <property type="term" value="P:protein transport by the Sec complex"/>
    <property type="evidence" value="ECO:0007669"/>
    <property type="project" value="UniProtKB-UniRule"/>
</dbReference>
<comment type="similarity">
    <text evidence="2 10 11">Belongs to the SecY/SEC61-alpha family.</text>
</comment>
<feature type="transmembrane region" description="Helical" evidence="10">
    <location>
        <begin position="224"/>
        <end position="246"/>
    </location>
</feature>
<dbReference type="InterPro" id="IPR002208">
    <property type="entry name" value="SecY/SEC61-alpha"/>
</dbReference>
<dbReference type="InterPro" id="IPR026593">
    <property type="entry name" value="SecY"/>
</dbReference>
<keyword evidence="13" id="KW-1185">Reference proteome</keyword>
<dbReference type="Proteomes" id="UP000326354">
    <property type="component" value="Chromosome"/>
</dbReference>
<dbReference type="OrthoDB" id="9809248at2"/>